<dbReference type="EMBL" id="VDMD01000151">
    <property type="protein sequence ID" value="TRM55423.1"/>
    <property type="molecule type" value="Genomic_DNA"/>
</dbReference>
<evidence type="ECO:0000313" key="2">
    <source>
        <dbReference type="EMBL" id="TRM55423.1"/>
    </source>
</evidence>
<feature type="chain" id="PRO_5021738818" description="Secreted protein" evidence="1">
    <location>
        <begin position="23"/>
        <end position="140"/>
    </location>
</feature>
<organism evidence="2 3">
    <name type="scientific">Schizophyllum amplum</name>
    <dbReference type="NCBI Taxonomy" id="97359"/>
    <lineage>
        <taxon>Eukaryota</taxon>
        <taxon>Fungi</taxon>
        <taxon>Dikarya</taxon>
        <taxon>Basidiomycota</taxon>
        <taxon>Agaricomycotina</taxon>
        <taxon>Agaricomycetes</taxon>
        <taxon>Agaricomycetidae</taxon>
        <taxon>Agaricales</taxon>
        <taxon>Schizophyllaceae</taxon>
        <taxon>Schizophyllum</taxon>
    </lineage>
</organism>
<dbReference type="Proteomes" id="UP000320762">
    <property type="component" value="Unassembled WGS sequence"/>
</dbReference>
<dbReference type="AlphaFoldDB" id="A0A550BSA1"/>
<accession>A0A550BSA1</accession>
<feature type="signal peptide" evidence="1">
    <location>
        <begin position="1"/>
        <end position="22"/>
    </location>
</feature>
<evidence type="ECO:0008006" key="4">
    <source>
        <dbReference type="Google" id="ProtNLM"/>
    </source>
</evidence>
<protein>
    <recommendedName>
        <fullName evidence="4">Secreted protein</fullName>
    </recommendedName>
</protein>
<evidence type="ECO:0000256" key="1">
    <source>
        <dbReference type="SAM" id="SignalP"/>
    </source>
</evidence>
<evidence type="ECO:0000313" key="3">
    <source>
        <dbReference type="Proteomes" id="UP000320762"/>
    </source>
</evidence>
<keyword evidence="3" id="KW-1185">Reference proteome</keyword>
<reference evidence="2 3" key="1">
    <citation type="journal article" date="2019" name="New Phytol.">
        <title>Comparative genomics reveals unique wood-decay strategies and fruiting body development in the Schizophyllaceae.</title>
        <authorList>
            <person name="Almasi E."/>
            <person name="Sahu N."/>
            <person name="Krizsan K."/>
            <person name="Balint B."/>
            <person name="Kovacs G.M."/>
            <person name="Kiss B."/>
            <person name="Cseklye J."/>
            <person name="Drula E."/>
            <person name="Henrissat B."/>
            <person name="Nagy I."/>
            <person name="Chovatia M."/>
            <person name="Adam C."/>
            <person name="LaButti K."/>
            <person name="Lipzen A."/>
            <person name="Riley R."/>
            <person name="Grigoriev I.V."/>
            <person name="Nagy L.G."/>
        </authorList>
    </citation>
    <scope>NUCLEOTIDE SEQUENCE [LARGE SCALE GENOMIC DNA]</scope>
    <source>
        <strain evidence="2 3">NL-1724</strain>
    </source>
</reference>
<sequence>MSTDQSPLQLLVLVLAPTLAHDEFILSSDQLVLDFIILFRFTFTSHINFANNQLLSPVTPNTQFVNAARFSSTGHPRSPCCQSPEIAFPQSSAKGTPEIAARGPFRPTPGLFVVTRVLLKTYLRCGRRRRAFFKTVTGTC</sequence>
<proteinExistence type="predicted"/>
<comment type="caution">
    <text evidence="2">The sequence shown here is derived from an EMBL/GenBank/DDBJ whole genome shotgun (WGS) entry which is preliminary data.</text>
</comment>
<keyword evidence="1" id="KW-0732">Signal</keyword>
<name>A0A550BSA1_9AGAR</name>
<gene>
    <name evidence="2" type="ORF">BD626DRAFT_588543</name>
</gene>